<dbReference type="SMART" id="SM00345">
    <property type="entry name" value="HTH_GNTR"/>
    <property type="match status" value="1"/>
</dbReference>
<dbReference type="GO" id="GO:0030170">
    <property type="term" value="F:pyridoxal phosphate binding"/>
    <property type="evidence" value="ECO:0007669"/>
    <property type="project" value="InterPro"/>
</dbReference>
<keyword evidence="5" id="KW-0804">Transcription</keyword>
<dbReference type="InterPro" id="IPR036390">
    <property type="entry name" value="WH_DNA-bd_sf"/>
</dbReference>
<dbReference type="PANTHER" id="PTHR46577">
    <property type="entry name" value="HTH-TYPE TRANSCRIPTIONAL REGULATORY PROTEIN GABR"/>
    <property type="match status" value="1"/>
</dbReference>
<dbReference type="OrthoDB" id="199743at2"/>
<reference evidence="7 8" key="1">
    <citation type="submission" date="2016-10" db="EMBL/GenBank/DDBJ databases">
        <authorList>
            <person name="de Groot N.N."/>
        </authorList>
    </citation>
    <scope>NUCLEOTIDE SEQUENCE [LARGE SCALE GENOMIC DNA]</scope>
    <source>
        <strain evidence="7 8">CGMCC 4.7037</strain>
    </source>
</reference>
<dbReference type="Pfam" id="PF00392">
    <property type="entry name" value="GntR"/>
    <property type="match status" value="1"/>
</dbReference>
<dbReference type="CDD" id="cd00609">
    <property type="entry name" value="AAT_like"/>
    <property type="match status" value="1"/>
</dbReference>
<dbReference type="PANTHER" id="PTHR46577:SF1">
    <property type="entry name" value="HTH-TYPE TRANSCRIPTIONAL REGULATORY PROTEIN GABR"/>
    <property type="match status" value="1"/>
</dbReference>
<dbReference type="InterPro" id="IPR015422">
    <property type="entry name" value="PyrdxlP-dep_Trfase_small"/>
</dbReference>
<proteinExistence type="inferred from homology"/>
<keyword evidence="7" id="KW-0032">Aminotransferase</keyword>
<dbReference type="PROSITE" id="PS50949">
    <property type="entry name" value="HTH_GNTR"/>
    <property type="match status" value="1"/>
</dbReference>
<keyword evidence="4 7" id="KW-0238">DNA-binding</keyword>
<evidence type="ECO:0000256" key="1">
    <source>
        <dbReference type="ARBA" id="ARBA00005384"/>
    </source>
</evidence>
<dbReference type="RefSeq" id="WP_103954848.1">
    <property type="nucleotide sequence ID" value="NZ_FNVT01000002.1"/>
</dbReference>
<dbReference type="GO" id="GO:0003677">
    <property type="term" value="F:DNA binding"/>
    <property type="evidence" value="ECO:0007669"/>
    <property type="project" value="UniProtKB-KW"/>
</dbReference>
<dbReference type="SUPFAM" id="SSF53383">
    <property type="entry name" value="PLP-dependent transferases"/>
    <property type="match status" value="1"/>
</dbReference>
<dbReference type="Pfam" id="PF00155">
    <property type="entry name" value="Aminotran_1_2"/>
    <property type="match status" value="1"/>
</dbReference>
<keyword evidence="2" id="KW-0663">Pyridoxal phosphate</keyword>
<keyword evidence="3" id="KW-0805">Transcription regulation</keyword>
<sequence length="476" mass="51452">MAELAGRQLAALLPDLDGTRPAYRRLAQAIGALILDGRIALRVRLPAERDLAVALRVSRPTITAAYDLLRESGYAHSRRGSGTWTALPEGALPSRVTRTLAPPDTAIDLARAAPGLPAHLLDEALHHVAPRLAEHAHTPGYHPYGLPELRAAVADGYTRRGLATMPEQILVTSGAQHALTLVLGLLCGPGDRVMVENPSYPNALEAMRRARLRPVSVPVTDDGWDIEIIESTLRQMVPKLAYLIPDFHNPAGALMPVEERARVLRAAQPSGTWLVIDEALADLALDVPAPAPFASLASPGRVITIGSMSKTYWGGLRIGWLRASAPLITELAGQRITNDLGGSVLDQLLAVSLLARSAELLPPRLERLREQRAALAAALSEHLPRWTWKSPAGGLSLWADLGEPIASAFAERALDYGVRIEGGGYFATDPGLFEQRLRIPYTMRPDILREAVQRMATVMADGLPLPSASRRPHWIA</sequence>
<dbReference type="InterPro" id="IPR000524">
    <property type="entry name" value="Tscrpt_reg_HTH_GntR"/>
</dbReference>
<name>A0A1H5Y196_9ACTN</name>
<dbReference type="InterPro" id="IPR051446">
    <property type="entry name" value="HTH_trans_reg/aminotransferase"/>
</dbReference>
<dbReference type="Gene3D" id="1.10.10.10">
    <property type="entry name" value="Winged helix-like DNA-binding domain superfamily/Winged helix DNA-binding domain"/>
    <property type="match status" value="1"/>
</dbReference>
<evidence type="ECO:0000256" key="2">
    <source>
        <dbReference type="ARBA" id="ARBA00022898"/>
    </source>
</evidence>
<dbReference type="Gene3D" id="3.40.640.10">
    <property type="entry name" value="Type I PLP-dependent aspartate aminotransferase-like (Major domain)"/>
    <property type="match status" value="1"/>
</dbReference>
<evidence type="ECO:0000256" key="5">
    <source>
        <dbReference type="ARBA" id="ARBA00023163"/>
    </source>
</evidence>
<dbReference type="InterPro" id="IPR015421">
    <property type="entry name" value="PyrdxlP-dep_Trfase_major"/>
</dbReference>
<dbReference type="CDD" id="cd07377">
    <property type="entry name" value="WHTH_GntR"/>
    <property type="match status" value="1"/>
</dbReference>
<evidence type="ECO:0000313" key="8">
    <source>
        <dbReference type="Proteomes" id="UP000236732"/>
    </source>
</evidence>
<dbReference type="InterPro" id="IPR015424">
    <property type="entry name" value="PyrdxlP-dep_Trfase"/>
</dbReference>
<evidence type="ECO:0000256" key="3">
    <source>
        <dbReference type="ARBA" id="ARBA00023015"/>
    </source>
</evidence>
<dbReference type="GO" id="GO:0008483">
    <property type="term" value="F:transaminase activity"/>
    <property type="evidence" value="ECO:0007669"/>
    <property type="project" value="UniProtKB-KW"/>
</dbReference>
<protein>
    <submittedName>
        <fullName evidence="7">DNA-binding transcriptional regulator, MocR family, contains an aminotransferase domain</fullName>
    </submittedName>
</protein>
<dbReference type="AlphaFoldDB" id="A0A1H5Y196"/>
<organism evidence="7 8">
    <name type="scientific">Nonomuraea solani</name>
    <dbReference type="NCBI Taxonomy" id="1144553"/>
    <lineage>
        <taxon>Bacteria</taxon>
        <taxon>Bacillati</taxon>
        <taxon>Actinomycetota</taxon>
        <taxon>Actinomycetes</taxon>
        <taxon>Streptosporangiales</taxon>
        <taxon>Streptosporangiaceae</taxon>
        <taxon>Nonomuraea</taxon>
    </lineage>
</organism>
<dbReference type="InterPro" id="IPR036388">
    <property type="entry name" value="WH-like_DNA-bd_sf"/>
</dbReference>
<dbReference type="Gene3D" id="3.90.1150.10">
    <property type="entry name" value="Aspartate Aminotransferase, domain 1"/>
    <property type="match status" value="1"/>
</dbReference>
<feature type="domain" description="HTH gntR-type" evidence="6">
    <location>
        <begin position="20"/>
        <end position="88"/>
    </location>
</feature>
<dbReference type="GO" id="GO:0003700">
    <property type="term" value="F:DNA-binding transcription factor activity"/>
    <property type="evidence" value="ECO:0007669"/>
    <property type="project" value="InterPro"/>
</dbReference>
<dbReference type="SUPFAM" id="SSF46785">
    <property type="entry name" value="Winged helix' DNA-binding domain"/>
    <property type="match status" value="1"/>
</dbReference>
<dbReference type="InterPro" id="IPR004839">
    <property type="entry name" value="Aminotransferase_I/II_large"/>
</dbReference>
<evidence type="ECO:0000256" key="4">
    <source>
        <dbReference type="ARBA" id="ARBA00023125"/>
    </source>
</evidence>
<keyword evidence="8" id="KW-1185">Reference proteome</keyword>
<comment type="similarity">
    <text evidence="1">In the C-terminal section; belongs to the class-I pyridoxal-phosphate-dependent aminotransferase family.</text>
</comment>
<gene>
    <name evidence="7" type="ORF">SAMN05444920_10296</name>
</gene>
<dbReference type="Proteomes" id="UP000236732">
    <property type="component" value="Unassembled WGS sequence"/>
</dbReference>
<accession>A0A1H5Y196</accession>
<evidence type="ECO:0000259" key="6">
    <source>
        <dbReference type="PROSITE" id="PS50949"/>
    </source>
</evidence>
<dbReference type="EMBL" id="FNVT01000002">
    <property type="protein sequence ID" value="SEG17632.1"/>
    <property type="molecule type" value="Genomic_DNA"/>
</dbReference>
<keyword evidence="7" id="KW-0808">Transferase</keyword>
<evidence type="ECO:0000313" key="7">
    <source>
        <dbReference type="EMBL" id="SEG17632.1"/>
    </source>
</evidence>